<dbReference type="Gene3D" id="3.30.160.60">
    <property type="entry name" value="Classic Zinc Finger"/>
    <property type="match status" value="1"/>
</dbReference>
<reference evidence="1" key="1">
    <citation type="journal article" date="2020" name="Nature">
        <title>Giant virus diversity and host interactions through global metagenomics.</title>
        <authorList>
            <person name="Schulz F."/>
            <person name="Roux S."/>
            <person name="Paez-Espino D."/>
            <person name="Jungbluth S."/>
            <person name="Walsh D.A."/>
            <person name="Denef V.J."/>
            <person name="McMahon K.D."/>
            <person name="Konstantinidis K.T."/>
            <person name="Eloe-Fadrosh E.A."/>
            <person name="Kyrpides N.C."/>
            <person name="Woyke T."/>
        </authorList>
    </citation>
    <scope>NUCLEOTIDE SEQUENCE</scope>
    <source>
        <strain evidence="1">GVMAG-M-3300018868-6</strain>
    </source>
</reference>
<sequence>MSKKVAELRTCHFCDYSTSKQANYDKHLLTSKHINRTTSNQTGVQKQAVVCDGCGKEYQAKSSLWYHKKKCISNKLQIIEQTAEKTDDIKKELDDIKLMLKNLMNKKTTQEITVNNTINQKMSINVYLNDYCGEAINLGEFVEKIQLSLHHLWITKEQGYIKAMSEILIQNLAQLDDTKRPFHCSDKKRLQFYVRQNNKWNKDNGEKITNAVDKVATKHILKLKEWEAQHPDWANDDKLNHEYMLMLQNMLGGATDEEQERNKKDVVKLVSEAVFIKDAMNSMDIEEIE</sequence>
<name>A0A6C0BWA6_9ZZZZ</name>
<dbReference type="EMBL" id="MN739259">
    <property type="protein sequence ID" value="QHS95854.1"/>
    <property type="molecule type" value="Genomic_DNA"/>
</dbReference>
<organism evidence="1">
    <name type="scientific">viral metagenome</name>
    <dbReference type="NCBI Taxonomy" id="1070528"/>
    <lineage>
        <taxon>unclassified sequences</taxon>
        <taxon>metagenomes</taxon>
        <taxon>organismal metagenomes</taxon>
    </lineage>
</organism>
<accession>A0A6C0BWA6</accession>
<evidence type="ECO:0008006" key="2">
    <source>
        <dbReference type="Google" id="ProtNLM"/>
    </source>
</evidence>
<dbReference type="AlphaFoldDB" id="A0A6C0BWA6"/>
<protein>
    <recommendedName>
        <fullName evidence="2">C2H2-type domain-containing protein</fullName>
    </recommendedName>
</protein>
<evidence type="ECO:0000313" key="1">
    <source>
        <dbReference type="EMBL" id="QHS95854.1"/>
    </source>
</evidence>
<proteinExistence type="predicted"/>